<dbReference type="PROSITE" id="PS50123">
    <property type="entry name" value="CHER"/>
    <property type="match status" value="1"/>
</dbReference>
<keyword evidence="3 5" id="KW-0808">Transferase</keyword>
<dbReference type="RefSeq" id="WP_027850436.1">
    <property type="nucleotide sequence ID" value="NZ_BSOR01000029.1"/>
</dbReference>
<comment type="function">
    <text evidence="5">Methylation of the membrane-bound methyl-accepting chemotaxis proteins (MCP) to form gamma-glutamyl methyl ester residues in MCP.</text>
</comment>
<protein>
    <recommendedName>
        <fullName evidence="5">Chemotaxis protein methyltransferase</fullName>
        <ecNumber evidence="5">2.1.1.80</ecNumber>
    </recommendedName>
</protein>
<evidence type="ECO:0000256" key="3">
    <source>
        <dbReference type="ARBA" id="ARBA00022679"/>
    </source>
</evidence>
<dbReference type="Pfam" id="PF03705">
    <property type="entry name" value="CheR_N"/>
    <property type="match status" value="1"/>
</dbReference>
<gene>
    <name evidence="7" type="primary">cheR</name>
    <name evidence="7" type="ORF">GCM10007878_17750</name>
</gene>
<dbReference type="InterPro" id="IPR000780">
    <property type="entry name" value="CheR_MeTrfase"/>
</dbReference>
<dbReference type="InterPro" id="IPR029063">
    <property type="entry name" value="SAM-dependent_MTases_sf"/>
</dbReference>
<dbReference type="PANTHER" id="PTHR24422:SF19">
    <property type="entry name" value="CHEMOTAXIS PROTEIN METHYLTRANSFERASE"/>
    <property type="match status" value="1"/>
</dbReference>
<dbReference type="InterPro" id="IPR026024">
    <property type="entry name" value="Chemotaxis_MeTrfase_CheR"/>
</dbReference>
<proteinExistence type="predicted"/>
<comment type="catalytic activity">
    <reaction evidence="1 5">
        <text>L-glutamyl-[protein] + S-adenosyl-L-methionine = [protein]-L-glutamate 5-O-methyl ester + S-adenosyl-L-homocysteine</text>
        <dbReference type="Rhea" id="RHEA:24452"/>
        <dbReference type="Rhea" id="RHEA-COMP:10208"/>
        <dbReference type="Rhea" id="RHEA-COMP:10311"/>
        <dbReference type="ChEBI" id="CHEBI:29973"/>
        <dbReference type="ChEBI" id="CHEBI:57856"/>
        <dbReference type="ChEBI" id="CHEBI:59789"/>
        <dbReference type="ChEBI" id="CHEBI:82795"/>
        <dbReference type="EC" id="2.1.1.80"/>
    </reaction>
</comment>
<dbReference type="InterPro" id="IPR036804">
    <property type="entry name" value="CheR_N_sf"/>
</dbReference>
<dbReference type="InterPro" id="IPR022641">
    <property type="entry name" value="CheR_N"/>
</dbReference>
<keyword evidence="2 5" id="KW-0489">Methyltransferase</keyword>
<dbReference type="Proteomes" id="UP001156682">
    <property type="component" value="Unassembled WGS sequence"/>
</dbReference>
<keyword evidence="8" id="KW-1185">Reference proteome</keyword>
<dbReference type="Pfam" id="PF01739">
    <property type="entry name" value="CheR"/>
    <property type="match status" value="1"/>
</dbReference>
<comment type="caution">
    <text evidence="7">The sequence shown here is derived from an EMBL/GenBank/DDBJ whole genome shotgun (WGS) entry which is preliminary data.</text>
</comment>
<dbReference type="PIRSF" id="PIRSF000410">
    <property type="entry name" value="CheR"/>
    <property type="match status" value="1"/>
</dbReference>
<evidence type="ECO:0000256" key="5">
    <source>
        <dbReference type="PIRNR" id="PIRNR000410"/>
    </source>
</evidence>
<organism evidence="7 8">
    <name type="scientific">Marinospirillum insulare</name>
    <dbReference type="NCBI Taxonomy" id="217169"/>
    <lineage>
        <taxon>Bacteria</taxon>
        <taxon>Pseudomonadati</taxon>
        <taxon>Pseudomonadota</taxon>
        <taxon>Gammaproteobacteria</taxon>
        <taxon>Oceanospirillales</taxon>
        <taxon>Oceanospirillaceae</taxon>
        <taxon>Marinospirillum</taxon>
    </lineage>
</organism>
<dbReference type="SUPFAM" id="SSF53335">
    <property type="entry name" value="S-adenosyl-L-methionine-dependent methyltransferases"/>
    <property type="match status" value="1"/>
</dbReference>
<name>A0ABQ5ZY81_9GAMM</name>
<dbReference type="InterPro" id="IPR050903">
    <property type="entry name" value="Bact_Chemotaxis_MeTrfase"/>
</dbReference>
<evidence type="ECO:0000313" key="7">
    <source>
        <dbReference type="EMBL" id="GLR64337.1"/>
    </source>
</evidence>
<reference evidence="8" key="1">
    <citation type="journal article" date="2019" name="Int. J. Syst. Evol. Microbiol.">
        <title>The Global Catalogue of Microorganisms (GCM) 10K type strain sequencing project: providing services to taxonomists for standard genome sequencing and annotation.</title>
        <authorList>
            <consortium name="The Broad Institute Genomics Platform"/>
            <consortium name="The Broad Institute Genome Sequencing Center for Infectious Disease"/>
            <person name="Wu L."/>
            <person name="Ma J."/>
        </authorList>
    </citation>
    <scope>NUCLEOTIDE SEQUENCE [LARGE SCALE GENOMIC DNA]</scope>
    <source>
        <strain evidence="8">NBRC 100033</strain>
    </source>
</reference>
<dbReference type="GO" id="GO:0032259">
    <property type="term" value="P:methylation"/>
    <property type="evidence" value="ECO:0007669"/>
    <property type="project" value="UniProtKB-KW"/>
</dbReference>
<evidence type="ECO:0000259" key="6">
    <source>
        <dbReference type="PROSITE" id="PS50123"/>
    </source>
</evidence>
<dbReference type="Gene3D" id="1.10.155.10">
    <property type="entry name" value="Chemotaxis receptor methyltransferase CheR, N-terminal domain"/>
    <property type="match status" value="1"/>
</dbReference>
<feature type="domain" description="CheR-type methyltransferase" evidence="6">
    <location>
        <begin position="3"/>
        <end position="276"/>
    </location>
</feature>
<dbReference type="PANTHER" id="PTHR24422">
    <property type="entry name" value="CHEMOTAXIS PROTEIN METHYLTRANSFERASE"/>
    <property type="match status" value="1"/>
</dbReference>
<dbReference type="EC" id="2.1.1.80" evidence="5"/>
<sequence>MSDKEREFEFTDKDFQNIRNLAQARAGIFLSPKKRDMVYSRIARRLRALGLIDFQQYLEHLEENEDEAQDFINALTTNLTSFFREAHHFDLLAEQMLALANKRRGPIKIWSSACSTGEEAYSLAMTAIEAFGSWAPPVRILATDVDTNVLSQAKRGVYASDRISKLSDERIKNFFVKGKGSHLGMVKVRSQLKDLIHFNSLNLLAPGWPIKGPFDAIFCRNVMIYFDKPTQYKVLKRFHPMLLDEGLLYAGHSESFQHAADLFRLKGKTVFYPVTKKSLDGS</sequence>
<dbReference type="GO" id="GO:0008168">
    <property type="term" value="F:methyltransferase activity"/>
    <property type="evidence" value="ECO:0007669"/>
    <property type="project" value="UniProtKB-KW"/>
</dbReference>
<evidence type="ECO:0000313" key="8">
    <source>
        <dbReference type="Proteomes" id="UP001156682"/>
    </source>
</evidence>
<dbReference type="InterPro" id="IPR022642">
    <property type="entry name" value="CheR_C"/>
</dbReference>
<dbReference type="SMART" id="SM00138">
    <property type="entry name" value="MeTrc"/>
    <property type="match status" value="1"/>
</dbReference>
<evidence type="ECO:0000256" key="2">
    <source>
        <dbReference type="ARBA" id="ARBA00022603"/>
    </source>
</evidence>
<evidence type="ECO:0000256" key="4">
    <source>
        <dbReference type="ARBA" id="ARBA00022691"/>
    </source>
</evidence>
<dbReference type="EMBL" id="BSOR01000029">
    <property type="protein sequence ID" value="GLR64337.1"/>
    <property type="molecule type" value="Genomic_DNA"/>
</dbReference>
<evidence type="ECO:0000256" key="1">
    <source>
        <dbReference type="ARBA" id="ARBA00001541"/>
    </source>
</evidence>
<keyword evidence="4 5" id="KW-0949">S-adenosyl-L-methionine</keyword>
<dbReference type="Gene3D" id="3.40.50.150">
    <property type="entry name" value="Vaccinia Virus protein VP39"/>
    <property type="match status" value="1"/>
</dbReference>
<accession>A0ABQ5ZY81</accession>
<dbReference type="SUPFAM" id="SSF47757">
    <property type="entry name" value="Chemotaxis receptor methyltransferase CheR, N-terminal domain"/>
    <property type="match status" value="1"/>
</dbReference>
<dbReference type="PRINTS" id="PR00996">
    <property type="entry name" value="CHERMTFRASE"/>
</dbReference>